<dbReference type="SUPFAM" id="SSF54506">
    <property type="entry name" value="Diaminopimelate epimerase-like"/>
    <property type="match status" value="2"/>
</dbReference>
<dbReference type="Gene3D" id="3.10.310.10">
    <property type="entry name" value="Diaminopimelate Epimerase, Chain A, domain 1"/>
    <property type="match status" value="2"/>
</dbReference>
<evidence type="ECO:0000256" key="4">
    <source>
        <dbReference type="ARBA" id="ARBA00022605"/>
    </source>
</evidence>
<dbReference type="HAMAP" id="MF_00197">
    <property type="entry name" value="DAP_epimerase"/>
    <property type="match status" value="1"/>
</dbReference>
<feature type="binding site" evidence="8">
    <location>
        <position position="63"/>
    </location>
    <ligand>
        <name>substrate</name>
    </ligand>
</feature>
<sequence length="274" mass="30360">MKFTKMHGLGNDFILIDLPESPQLEAWEETAIQMCDRHFGIGADGLVLLFPVDDADFGMRILNRDGSVTEQCGNAIRCAGRYYYEKNSSAKQTLVIQTRIGNQTVSLTEDEVCVNMGEPILQGLEIPVDLDLERVVKQSIDVNGERFWFTAVSMGNPHIVIEVEDAATFPIEIWGPLLETHALFPNRANIEFITVRSATDIQMRVWERGVGQTLACGSGACAVLVASVLNGQTETKAQIELLGGELTIEWNQENQQVYMTGPATFVFEGEWVSS</sequence>
<dbReference type="AlphaFoldDB" id="A0A926NDA9"/>
<comment type="catalytic activity">
    <reaction evidence="7 8">
        <text>(2S,6S)-2,6-diaminopimelate = meso-2,6-diaminopimelate</text>
        <dbReference type="Rhea" id="RHEA:15393"/>
        <dbReference type="ChEBI" id="CHEBI:57609"/>
        <dbReference type="ChEBI" id="CHEBI:57791"/>
        <dbReference type="EC" id="5.1.1.7"/>
    </reaction>
</comment>
<dbReference type="NCBIfam" id="TIGR00652">
    <property type="entry name" value="DapF"/>
    <property type="match status" value="1"/>
</dbReference>
<comment type="caution">
    <text evidence="10">The sequence shown here is derived from an EMBL/GenBank/DDBJ whole genome shotgun (WGS) entry which is preliminary data.</text>
</comment>
<evidence type="ECO:0000313" key="11">
    <source>
        <dbReference type="Proteomes" id="UP000661691"/>
    </source>
</evidence>
<gene>
    <name evidence="8" type="primary">dapF</name>
    <name evidence="10" type="ORF">IC620_03185</name>
</gene>
<feature type="site" description="Could be important to modulate the pK values of the two catalytic cysteine residues" evidence="8">
    <location>
        <position position="207"/>
    </location>
</feature>
<keyword evidence="6 8" id="KW-0413">Isomerase</keyword>
<dbReference type="InterPro" id="IPR001653">
    <property type="entry name" value="DAP_epimerase_DapF"/>
</dbReference>
<feature type="binding site" evidence="8">
    <location>
        <begin position="73"/>
        <end position="74"/>
    </location>
    <ligand>
        <name>substrate</name>
    </ligand>
</feature>
<feature type="active site" description="Proton acceptor" evidence="8">
    <location>
        <position position="216"/>
    </location>
</feature>
<comment type="function">
    <text evidence="8">Catalyzes the stereoinversion of LL-2,6-diaminopimelate (L,L-DAP) to meso-diaminopimelate (meso-DAP), a precursor of L-lysine and an essential component of the bacterial peptidoglycan.</text>
</comment>
<keyword evidence="5 8" id="KW-0457">Lysine biosynthesis</keyword>
<feature type="binding site" evidence="8">
    <location>
        <begin position="207"/>
        <end position="208"/>
    </location>
    <ligand>
        <name>substrate</name>
    </ligand>
</feature>
<evidence type="ECO:0000313" key="10">
    <source>
        <dbReference type="EMBL" id="MBD1371358.1"/>
    </source>
</evidence>
<dbReference type="Pfam" id="PF01678">
    <property type="entry name" value="DAP_epimerase"/>
    <property type="match status" value="2"/>
</dbReference>
<dbReference type="PANTHER" id="PTHR31689">
    <property type="entry name" value="DIAMINOPIMELATE EPIMERASE, CHLOROPLASTIC"/>
    <property type="match status" value="1"/>
</dbReference>
<reference evidence="10" key="1">
    <citation type="submission" date="2020-09" db="EMBL/GenBank/DDBJ databases">
        <title>A novel bacterium of genus Hazenella, isolated from South China Sea.</title>
        <authorList>
            <person name="Huang H."/>
            <person name="Mo K."/>
            <person name="Hu Y."/>
        </authorList>
    </citation>
    <scope>NUCLEOTIDE SEQUENCE</scope>
    <source>
        <strain evidence="10">IB182357</strain>
    </source>
</reference>
<evidence type="ECO:0000256" key="7">
    <source>
        <dbReference type="ARBA" id="ARBA00051712"/>
    </source>
</evidence>
<protein>
    <recommendedName>
        <fullName evidence="3 8">Diaminopimelate epimerase</fullName>
        <shortName evidence="8">DAP epimerase</shortName>
        <ecNumber evidence="3 8">5.1.1.7</ecNumber>
    </recommendedName>
    <alternativeName>
        <fullName evidence="8">PLP-independent amino acid racemase</fullName>
    </alternativeName>
</protein>
<evidence type="ECO:0000256" key="2">
    <source>
        <dbReference type="ARBA" id="ARBA00010219"/>
    </source>
</evidence>
<feature type="active site" evidence="9">
    <location>
        <position position="72"/>
    </location>
</feature>
<dbReference type="GO" id="GO:0005829">
    <property type="term" value="C:cytosol"/>
    <property type="evidence" value="ECO:0007669"/>
    <property type="project" value="TreeGrafter"/>
</dbReference>
<keyword evidence="11" id="KW-1185">Reference proteome</keyword>
<keyword evidence="8" id="KW-0963">Cytoplasm</keyword>
<dbReference type="EMBL" id="JACXAH010000003">
    <property type="protein sequence ID" value="MBD1371358.1"/>
    <property type="molecule type" value="Genomic_DNA"/>
</dbReference>
<feature type="binding site" evidence="8">
    <location>
        <position position="189"/>
    </location>
    <ligand>
        <name>substrate</name>
    </ligand>
</feature>
<evidence type="ECO:0000256" key="3">
    <source>
        <dbReference type="ARBA" id="ARBA00013080"/>
    </source>
</evidence>
<comment type="caution">
    <text evidence="8">Lacks conserved residue(s) required for the propagation of feature annotation.</text>
</comment>
<keyword evidence="4 8" id="KW-0028">Amino-acid biosynthesis</keyword>
<evidence type="ECO:0000256" key="9">
    <source>
        <dbReference type="PROSITE-ProRule" id="PRU10125"/>
    </source>
</evidence>
<dbReference type="PROSITE" id="PS01326">
    <property type="entry name" value="DAP_EPIMERASE"/>
    <property type="match status" value="1"/>
</dbReference>
<comment type="similarity">
    <text evidence="2 8">Belongs to the diaminopimelate epimerase family.</text>
</comment>
<evidence type="ECO:0000256" key="8">
    <source>
        <dbReference type="HAMAP-Rule" id="MF_00197"/>
    </source>
</evidence>
<proteinExistence type="inferred from homology"/>
<dbReference type="RefSeq" id="WP_191141500.1">
    <property type="nucleotide sequence ID" value="NZ_JACXAH010000003.1"/>
</dbReference>
<name>A0A926NDA9_9BACL</name>
<dbReference type="EC" id="5.1.1.7" evidence="3 8"/>
<dbReference type="GO" id="GO:0009089">
    <property type="term" value="P:lysine biosynthetic process via diaminopimelate"/>
    <property type="evidence" value="ECO:0007669"/>
    <property type="project" value="UniProtKB-UniRule"/>
</dbReference>
<feature type="binding site" evidence="8">
    <location>
        <position position="156"/>
    </location>
    <ligand>
        <name>substrate</name>
    </ligand>
</feature>
<comment type="subunit">
    <text evidence="8">Homodimer.</text>
</comment>
<evidence type="ECO:0000256" key="1">
    <source>
        <dbReference type="ARBA" id="ARBA00005196"/>
    </source>
</evidence>
<comment type="subcellular location">
    <subcellularLocation>
        <location evidence="8">Cytoplasm</location>
    </subcellularLocation>
</comment>
<comment type="pathway">
    <text evidence="1 8">Amino-acid biosynthesis; L-lysine biosynthesis via DAP pathway; DL-2,6-diaminopimelate from LL-2,6-diaminopimelate: step 1/1.</text>
</comment>
<dbReference type="GO" id="GO:0008837">
    <property type="term" value="F:diaminopimelate epimerase activity"/>
    <property type="evidence" value="ECO:0007669"/>
    <property type="project" value="UniProtKB-UniRule"/>
</dbReference>
<evidence type="ECO:0000256" key="5">
    <source>
        <dbReference type="ARBA" id="ARBA00023154"/>
    </source>
</evidence>
<dbReference type="InterPro" id="IPR018510">
    <property type="entry name" value="DAP_epimerase_AS"/>
</dbReference>
<accession>A0A926NDA9</accession>
<dbReference type="PANTHER" id="PTHR31689:SF0">
    <property type="entry name" value="DIAMINOPIMELATE EPIMERASE"/>
    <property type="match status" value="1"/>
</dbReference>
<feature type="binding site" evidence="8">
    <location>
        <begin position="217"/>
        <end position="218"/>
    </location>
    <ligand>
        <name>substrate</name>
    </ligand>
</feature>
<feature type="binding site" evidence="8">
    <location>
        <position position="11"/>
    </location>
    <ligand>
        <name>substrate</name>
    </ligand>
</feature>
<evidence type="ECO:0000256" key="6">
    <source>
        <dbReference type="ARBA" id="ARBA00023235"/>
    </source>
</evidence>
<feature type="site" description="Could be important to modulate the pK values of the two catalytic cysteine residues" evidence="8">
    <location>
        <position position="158"/>
    </location>
</feature>
<organism evidence="10 11">
    <name type="scientific">Polycladospora coralii</name>
    <dbReference type="NCBI Taxonomy" id="2771432"/>
    <lineage>
        <taxon>Bacteria</taxon>
        <taxon>Bacillati</taxon>
        <taxon>Bacillota</taxon>
        <taxon>Bacilli</taxon>
        <taxon>Bacillales</taxon>
        <taxon>Thermoactinomycetaceae</taxon>
        <taxon>Polycladospora</taxon>
    </lineage>
</organism>
<dbReference type="Proteomes" id="UP000661691">
    <property type="component" value="Unassembled WGS sequence"/>
</dbReference>
<feature type="active site" description="Proton donor" evidence="8">
    <location>
        <position position="72"/>
    </location>
</feature>